<accession>A0ABD3I2E5</accession>
<evidence type="ECO:0000313" key="2">
    <source>
        <dbReference type="Proteomes" id="UP001633002"/>
    </source>
</evidence>
<proteinExistence type="predicted"/>
<gene>
    <name evidence="1" type="ORF">R1sor_011013</name>
</gene>
<sequence length="322" mass="38047">MNVHAPNKRRERVAFWESVKDRLSSGNWVLVGDFNQVEVLEDARGKSTMIRGREARQWRDMVIRPEGRQKKERMSAEDLKDPRAMNLVKEAWLNETAYVRDDRRKWARRWYRVKQVLKAERDAKEKIRREEGELDKEVAWRREVILEDPSPAEVEMLDSLEQRLKIRDLEDAKRWRLCSRVRWLSTEDAPSRYFFAKLRAKWAKESLRAIELEDGMVSTDAEEILQELQRFYQVLYTAEEDTEERSRARDEVIGLVSKNIPMEERNQVARIHDRGEIEGVVFWMKSGKAPGVDGLTADMVAGHLLETVVLSWSKLYGQRRAF</sequence>
<dbReference type="InterPro" id="IPR036691">
    <property type="entry name" value="Endo/exonu/phosph_ase_sf"/>
</dbReference>
<evidence type="ECO:0008006" key="3">
    <source>
        <dbReference type="Google" id="ProtNLM"/>
    </source>
</evidence>
<keyword evidence="2" id="KW-1185">Reference proteome</keyword>
<name>A0ABD3I2E5_9MARC</name>
<organism evidence="1 2">
    <name type="scientific">Riccia sorocarpa</name>
    <dbReference type="NCBI Taxonomy" id="122646"/>
    <lineage>
        <taxon>Eukaryota</taxon>
        <taxon>Viridiplantae</taxon>
        <taxon>Streptophyta</taxon>
        <taxon>Embryophyta</taxon>
        <taxon>Marchantiophyta</taxon>
        <taxon>Marchantiopsida</taxon>
        <taxon>Marchantiidae</taxon>
        <taxon>Marchantiales</taxon>
        <taxon>Ricciaceae</taxon>
        <taxon>Riccia</taxon>
    </lineage>
</organism>
<protein>
    <recommendedName>
        <fullName evidence="3">Reverse transcriptase</fullName>
    </recommendedName>
</protein>
<dbReference type="SUPFAM" id="SSF56219">
    <property type="entry name" value="DNase I-like"/>
    <property type="match status" value="1"/>
</dbReference>
<dbReference type="Proteomes" id="UP001633002">
    <property type="component" value="Unassembled WGS sequence"/>
</dbReference>
<comment type="caution">
    <text evidence="1">The sequence shown here is derived from an EMBL/GenBank/DDBJ whole genome shotgun (WGS) entry which is preliminary data.</text>
</comment>
<reference evidence="1 2" key="1">
    <citation type="submission" date="2024-09" db="EMBL/GenBank/DDBJ databases">
        <title>Chromosome-scale assembly of Riccia sorocarpa.</title>
        <authorList>
            <person name="Paukszto L."/>
        </authorList>
    </citation>
    <scope>NUCLEOTIDE SEQUENCE [LARGE SCALE GENOMIC DNA]</scope>
    <source>
        <strain evidence="1">LP-2024</strain>
        <tissue evidence="1">Aerial parts of the thallus</tissue>
    </source>
</reference>
<evidence type="ECO:0000313" key="1">
    <source>
        <dbReference type="EMBL" id="KAL3696937.1"/>
    </source>
</evidence>
<dbReference type="EMBL" id="JBJQOH010000002">
    <property type="protein sequence ID" value="KAL3696937.1"/>
    <property type="molecule type" value="Genomic_DNA"/>
</dbReference>
<dbReference type="AlphaFoldDB" id="A0ABD3I2E5"/>